<dbReference type="AlphaFoldDB" id="A0A915Q859"/>
<proteinExistence type="predicted"/>
<dbReference type="WBParaSite" id="sdigi.contig955.g10050.t1">
    <property type="protein sequence ID" value="sdigi.contig955.g10050.t1"/>
    <property type="gene ID" value="sdigi.contig955.g10050"/>
</dbReference>
<dbReference type="Proteomes" id="UP000887581">
    <property type="component" value="Unplaced"/>
</dbReference>
<reference evidence="3" key="1">
    <citation type="submission" date="2022-11" db="UniProtKB">
        <authorList>
            <consortium name="WormBaseParasite"/>
        </authorList>
    </citation>
    <scope>IDENTIFICATION</scope>
</reference>
<feature type="compositionally biased region" description="Basic and acidic residues" evidence="1">
    <location>
        <begin position="1"/>
        <end position="30"/>
    </location>
</feature>
<feature type="compositionally biased region" description="Basic residues" evidence="1">
    <location>
        <begin position="35"/>
        <end position="46"/>
    </location>
</feature>
<accession>A0A915Q859</accession>
<evidence type="ECO:0000256" key="1">
    <source>
        <dbReference type="SAM" id="MobiDB-lite"/>
    </source>
</evidence>
<protein>
    <submittedName>
        <fullName evidence="3">Uncharacterized protein</fullName>
    </submittedName>
</protein>
<evidence type="ECO:0000313" key="2">
    <source>
        <dbReference type="Proteomes" id="UP000887581"/>
    </source>
</evidence>
<evidence type="ECO:0000313" key="3">
    <source>
        <dbReference type="WBParaSite" id="sdigi.contig955.g10050.t1"/>
    </source>
</evidence>
<organism evidence="2 3">
    <name type="scientific">Setaria digitata</name>
    <dbReference type="NCBI Taxonomy" id="48799"/>
    <lineage>
        <taxon>Eukaryota</taxon>
        <taxon>Metazoa</taxon>
        <taxon>Ecdysozoa</taxon>
        <taxon>Nematoda</taxon>
        <taxon>Chromadorea</taxon>
        <taxon>Rhabditida</taxon>
        <taxon>Spirurina</taxon>
        <taxon>Spiruromorpha</taxon>
        <taxon>Filarioidea</taxon>
        <taxon>Setariidae</taxon>
        <taxon>Setaria</taxon>
    </lineage>
</organism>
<feature type="region of interest" description="Disordered" evidence="1">
    <location>
        <begin position="1"/>
        <end position="46"/>
    </location>
</feature>
<sequence>MSRGERGVNRGEREMSRGERGVNRGKRDVDISIFGRKKKKKGKEEK</sequence>
<name>A0A915Q859_9BILA</name>
<keyword evidence="2" id="KW-1185">Reference proteome</keyword>